<evidence type="ECO:0000313" key="14">
    <source>
        <dbReference type="Proteomes" id="UP001195483"/>
    </source>
</evidence>
<comment type="function">
    <text evidence="1">Tubulin-folding protein; involved in the early step of the tubulin folding pathway.</text>
</comment>
<sequence length="110" mass="12742">MADPRLKPIKIKTGVVKRLAKEKQSYIKESNQEEARWQKMKDDGKDEHDVRKQHEVFQESANMISDSNRRLKQAYAELEQLLEKEADLAETEEFQAAKTVLDEAKVVIGN</sequence>
<evidence type="ECO:0000256" key="3">
    <source>
        <dbReference type="ARBA" id="ARBA00006806"/>
    </source>
</evidence>
<evidence type="ECO:0000256" key="4">
    <source>
        <dbReference type="ARBA" id="ARBA00015002"/>
    </source>
</evidence>
<accession>A0AAE0T1Z2</accession>
<proteinExistence type="inferred from homology"/>
<dbReference type="SUPFAM" id="SSF46988">
    <property type="entry name" value="Tubulin chaperone cofactor A"/>
    <property type="match status" value="1"/>
</dbReference>
<dbReference type="InterPro" id="IPR004226">
    <property type="entry name" value="TBCA"/>
</dbReference>
<reference evidence="13" key="3">
    <citation type="submission" date="2023-05" db="EMBL/GenBank/DDBJ databases">
        <authorList>
            <person name="Smith C.H."/>
        </authorList>
    </citation>
    <scope>NUCLEOTIDE SEQUENCE</scope>
    <source>
        <strain evidence="13">CHS0354</strain>
        <tissue evidence="13">Mantle</tissue>
    </source>
</reference>
<evidence type="ECO:0000256" key="7">
    <source>
        <dbReference type="ARBA" id="ARBA00023186"/>
    </source>
</evidence>
<dbReference type="GO" id="GO:0007021">
    <property type="term" value="P:tubulin complex assembly"/>
    <property type="evidence" value="ECO:0007669"/>
    <property type="project" value="UniProtKB-UniRule"/>
</dbReference>
<evidence type="ECO:0000256" key="6">
    <source>
        <dbReference type="ARBA" id="ARBA00022701"/>
    </source>
</evidence>
<comment type="caution">
    <text evidence="13">The sequence shown here is derived from an EMBL/GenBank/DDBJ whole genome shotgun (WGS) entry which is preliminary data.</text>
</comment>
<dbReference type="Pfam" id="PF02970">
    <property type="entry name" value="TBCA"/>
    <property type="match status" value="1"/>
</dbReference>
<dbReference type="EMBL" id="JAEAOA010000815">
    <property type="protein sequence ID" value="KAK3602347.1"/>
    <property type="molecule type" value="Genomic_DNA"/>
</dbReference>
<evidence type="ECO:0000256" key="10">
    <source>
        <dbReference type="RuleBase" id="RU364030"/>
    </source>
</evidence>
<dbReference type="Proteomes" id="UP001195483">
    <property type="component" value="Unassembled WGS sequence"/>
</dbReference>
<evidence type="ECO:0000256" key="12">
    <source>
        <dbReference type="SAM" id="MobiDB-lite"/>
    </source>
</evidence>
<reference evidence="13" key="2">
    <citation type="journal article" date="2021" name="Genome Biol. Evol.">
        <title>Developing a high-quality reference genome for a parasitic bivalve with doubly uniparental inheritance (Bivalvia: Unionida).</title>
        <authorList>
            <person name="Smith C.H."/>
        </authorList>
    </citation>
    <scope>NUCLEOTIDE SEQUENCE</scope>
    <source>
        <strain evidence="13">CHS0354</strain>
        <tissue evidence="13">Mantle</tissue>
    </source>
</reference>
<dbReference type="InterPro" id="IPR036126">
    <property type="entry name" value="TBCA_sf"/>
</dbReference>
<gene>
    <name evidence="13" type="ORF">CHS0354_013339</name>
</gene>
<keyword evidence="11" id="KW-0175">Coiled coil</keyword>
<comment type="similarity">
    <text evidence="3 10">Belongs to the TBCA family.</text>
</comment>
<evidence type="ECO:0000256" key="11">
    <source>
        <dbReference type="SAM" id="Coils"/>
    </source>
</evidence>
<feature type="coiled-coil region" evidence="11">
    <location>
        <begin position="61"/>
        <end position="91"/>
    </location>
</feature>
<evidence type="ECO:0000313" key="13">
    <source>
        <dbReference type="EMBL" id="KAK3602347.1"/>
    </source>
</evidence>
<reference evidence="13" key="1">
    <citation type="journal article" date="2021" name="Genome Biol. Evol.">
        <title>A High-Quality Reference Genome for a Parasitic Bivalve with Doubly Uniparental Inheritance (Bivalvia: Unionida).</title>
        <authorList>
            <person name="Smith C.H."/>
        </authorList>
    </citation>
    <scope>NUCLEOTIDE SEQUENCE</scope>
    <source>
        <strain evidence="13">CHS0354</strain>
    </source>
</reference>
<dbReference type="AlphaFoldDB" id="A0AAE0T1Z2"/>
<comment type="subcellular location">
    <subcellularLocation>
        <location evidence="2 10">Cytoplasm</location>
        <location evidence="2 10">Cytoskeleton</location>
    </subcellularLocation>
</comment>
<evidence type="ECO:0000256" key="1">
    <source>
        <dbReference type="ARBA" id="ARBA00003046"/>
    </source>
</evidence>
<organism evidence="13 14">
    <name type="scientific">Potamilus streckersoni</name>
    <dbReference type="NCBI Taxonomy" id="2493646"/>
    <lineage>
        <taxon>Eukaryota</taxon>
        <taxon>Metazoa</taxon>
        <taxon>Spiralia</taxon>
        <taxon>Lophotrochozoa</taxon>
        <taxon>Mollusca</taxon>
        <taxon>Bivalvia</taxon>
        <taxon>Autobranchia</taxon>
        <taxon>Heteroconchia</taxon>
        <taxon>Palaeoheterodonta</taxon>
        <taxon>Unionida</taxon>
        <taxon>Unionoidea</taxon>
        <taxon>Unionidae</taxon>
        <taxon>Ambleminae</taxon>
        <taxon>Lampsilini</taxon>
        <taxon>Potamilus</taxon>
    </lineage>
</organism>
<dbReference type="PANTHER" id="PTHR21500">
    <property type="entry name" value="TUBULIN-SPECIFIC CHAPERONE A"/>
    <property type="match status" value="1"/>
</dbReference>
<dbReference type="FunFam" id="1.20.58.90:FF:000010">
    <property type="entry name" value="Tubulin-specific chaperone A"/>
    <property type="match status" value="1"/>
</dbReference>
<dbReference type="GO" id="GO:0005874">
    <property type="term" value="C:microtubule"/>
    <property type="evidence" value="ECO:0007669"/>
    <property type="project" value="UniProtKB-KW"/>
</dbReference>
<dbReference type="PANTHER" id="PTHR21500:SF0">
    <property type="entry name" value="TUBULIN-SPECIFIC CHAPERONE A"/>
    <property type="match status" value="1"/>
</dbReference>
<evidence type="ECO:0000256" key="5">
    <source>
        <dbReference type="ARBA" id="ARBA00022490"/>
    </source>
</evidence>
<evidence type="ECO:0000256" key="8">
    <source>
        <dbReference type="ARBA" id="ARBA00023212"/>
    </source>
</evidence>
<keyword evidence="14" id="KW-1185">Reference proteome</keyword>
<dbReference type="Gene3D" id="1.20.58.90">
    <property type="match status" value="1"/>
</dbReference>
<feature type="region of interest" description="Disordered" evidence="12">
    <location>
        <begin position="30"/>
        <end position="49"/>
    </location>
</feature>
<dbReference type="GO" id="GO:0005829">
    <property type="term" value="C:cytosol"/>
    <property type="evidence" value="ECO:0007669"/>
    <property type="project" value="TreeGrafter"/>
</dbReference>
<evidence type="ECO:0000256" key="9">
    <source>
        <dbReference type="ARBA" id="ARBA00026055"/>
    </source>
</evidence>
<comment type="subunit">
    <text evidence="9 10">Supercomplex made of cofactors A to E. Cofactors A and D function by capturing and stabilizing tubulin in a quasi-native conformation. Cofactor E binds to the cofactor D-tubulin complex; interaction with cofactor C then causes the release of tubulin polypeptides that are committed to the native state.</text>
</comment>
<protein>
    <recommendedName>
        <fullName evidence="4 10">Tubulin-specific chaperone A</fullName>
    </recommendedName>
</protein>
<keyword evidence="7 10" id="KW-0143">Chaperone</keyword>
<name>A0AAE0T1Z2_9BIVA</name>
<keyword evidence="8 10" id="KW-0206">Cytoskeleton</keyword>
<keyword evidence="6 10" id="KW-0493">Microtubule</keyword>
<evidence type="ECO:0000256" key="2">
    <source>
        <dbReference type="ARBA" id="ARBA00004245"/>
    </source>
</evidence>
<dbReference type="GO" id="GO:0048487">
    <property type="term" value="F:beta-tubulin binding"/>
    <property type="evidence" value="ECO:0007669"/>
    <property type="project" value="InterPro"/>
</dbReference>
<dbReference type="GO" id="GO:0007023">
    <property type="term" value="P:post-chaperonin tubulin folding pathway"/>
    <property type="evidence" value="ECO:0007669"/>
    <property type="project" value="UniProtKB-UniRule"/>
</dbReference>
<keyword evidence="5 10" id="KW-0963">Cytoplasm</keyword>